<evidence type="ECO:0000256" key="5">
    <source>
        <dbReference type="ARBA" id="ARBA00022989"/>
    </source>
</evidence>
<dbReference type="AlphaFoldDB" id="A0ABD2MXT6"/>
<keyword evidence="3" id="KW-0812">Transmembrane</keyword>
<gene>
    <name evidence="10" type="ORF">HHI36_021759</name>
</gene>
<keyword evidence="6" id="KW-0472">Membrane</keyword>
<evidence type="ECO:0000313" key="11">
    <source>
        <dbReference type="Proteomes" id="UP001516400"/>
    </source>
</evidence>
<evidence type="ECO:0000256" key="6">
    <source>
        <dbReference type="ARBA" id="ARBA00023136"/>
    </source>
</evidence>
<evidence type="ECO:0000256" key="9">
    <source>
        <dbReference type="SAM" id="SignalP"/>
    </source>
</evidence>
<keyword evidence="8" id="KW-0449">Lipoprotein</keyword>
<evidence type="ECO:0008006" key="12">
    <source>
        <dbReference type="Google" id="ProtNLM"/>
    </source>
</evidence>
<name>A0ABD2MXT6_9CUCU</name>
<reference evidence="10 11" key="1">
    <citation type="journal article" date="2021" name="BMC Biol.">
        <title>Horizontally acquired antibacterial genes associated with adaptive radiation of ladybird beetles.</title>
        <authorList>
            <person name="Li H.S."/>
            <person name="Tang X.F."/>
            <person name="Huang Y.H."/>
            <person name="Xu Z.Y."/>
            <person name="Chen M.L."/>
            <person name="Du X.Y."/>
            <person name="Qiu B.Y."/>
            <person name="Chen P.T."/>
            <person name="Zhang W."/>
            <person name="Slipinski A."/>
            <person name="Escalona H.E."/>
            <person name="Waterhouse R.M."/>
            <person name="Zwick A."/>
            <person name="Pang H."/>
        </authorList>
    </citation>
    <scope>NUCLEOTIDE SEQUENCE [LARGE SCALE GENOMIC DNA]</scope>
    <source>
        <strain evidence="10">SYSU2018</strain>
    </source>
</reference>
<dbReference type="Proteomes" id="UP001516400">
    <property type="component" value="Unassembled WGS sequence"/>
</dbReference>
<dbReference type="Pfam" id="PF17064">
    <property type="entry name" value="QVR"/>
    <property type="match status" value="1"/>
</dbReference>
<evidence type="ECO:0000256" key="3">
    <source>
        <dbReference type="ARBA" id="ARBA00022692"/>
    </source>
</evidence>
<keyword evidence="4 9" id="KW-0732">Signal</keyword>
<protein>
    <recommendedName>
        <fullName evidence="12">Protein quiver</fullName>
    </recommendedName>
</protein>
<dbReference type="InterPro" id="IPR031424">
    <property type="entry name" value="QVR-like"/>
</dbReference>
<keyword evidence="7" id="KW-0325">Glycoprotein</keyword>
<evidence type="ECO:0000256" key="2">
    <source>
        <dbReference type="ARBA" id="ARBA00022622"/>
    </source>
</evidence>
<dbReference type="EMBL" id="JABFTP020000042">
    <property type="protein sequence ID" value="KAL3271268.1"/>
    <property type="molecule type" value="Genomic_DNA"/>
</dbReference>
<keyword evidence="2" id="KW-0336">GPI-anchor</keyword>
<dbReference type="PANTHER" id="PTHR33562">
    <property type="entry name" value="ATILLA, ISOFORM B-RELATED-RELATED"/>
    <property type="match status" value="1"/>
</dbReference>
<dbReference type="GO" id="GO:0098552">
    <property type="term" value="C:side of membrane"/>
    <property type="evidence" value="ECO:0007669"/>
    <property type="project" value="UniProtKB-KW"/>
</dbReference>
<comment type="caution">
    <text evidence="10">The sequence shown here is derived from an EMBL/GenBank/DDBJ whole genome shotgun (WGS) entry which is preliminary data.</text>
</comment>
<organism evidence="10 11">
    <name type="scientific">Cryptolaemus montrouzieri</name>
    <dbReference type="NCBI Taxonomy" id="559131"/>
    <lineage>
        <taxon>Eukaryota</taxon>
        <taxon>Metazoa</taxon>
        <taxon>Ecdysozoa</taxon>
        <taxon>Arthropoda</taxon>
        <taxon>Hexapoda</taxon>
        <taxon>Insecta</taxon>
        <taxon>Pterygota</taxon>
        <taxon>Neoptera</taxon>
        <taxon>Endopterygota</taxon>
        <taxon>Coleoptera</taxon>
        <taxon>Polyphaga</taxon>
        <taxon>Cucujiformia</taxon>
        <taxon>Coccinelloidea</taxon>
        <taxon>Coccinellidae</taxon>
        <taxon>Scymninae</taxon>
        <taxon>Scymnini</taxon>
        <taxon>Cryptolaemus</taxon>
    </lineage>
</organism>
<evidence type="ECO:0000256" key="7">
    <source>
        <dbReference type="ARBA" id="ARBA00023180"/>
    </source>
</evidence>
<keyword evidence="5" id="KW-1133">Transmembrane helix</keyword>
<feature type="chain" id="PRO_5044751151" description="Protein quiver" evidence="9">
    <location>
        <begin position="25"/>
        <end position="190"/>
    </location>
</feature>
<dbReference type="InterPro" id="IPR050975">
    <property type="entry name" value="Sleep_regulator"/>
</dbReference>
<dbReference type="PANTHER" id="PTHR33562:SF29">
    <property type="entry name" value="PROTEIN SLEEPLESS"/>
    <property type="match status" value="1"/>
</dbReference>
<keyword evidence="11" id="KW-1185">Reference proteome</keyword>
<evidence type="ECO:0000256" key="1">
    <source>
        <dbReference type="ARBA" id="ARBA00004589"/>
    </source>
</evidence>
<feature type="signal peptide" evidence="9">
    <location>
        <begin position="1"/>
        <end position="24"/>
    </location>
</feature>
<sequence>MVRSEFLLLAVIWIIFSDVPPSTAIRCYKCSLTKTNLYLTETTGLCSEFDYSERFIVDCPESTFCVKKIYQANIAGFLNGTDRFCAFQKYETHKVVNGVWEPRVIIEEPYTENCTVINDHGLKTVWTEECYCKTDLCNGEIHFRDATRYDASIRHQESTQHNGSAGYPEARSPLLLLSTVIILIHIPLIG</sequence>
<evidence type="ECO:0000256" key="4">
    <source>
        <dbReference type="ARBA" id="ARBA00022729"/>
    </source>
</evidence>
<proteinExistence type="predicted"/>
<accession>A0ABD2MXT6</accession>
<evidence type="ECO:0000313" key="10">
    <source>
        <dbReference type="EMBL" id="KAL3271268.1"/>
    </source>
</evidence>
<comment type="subcellular location">
    <subcellularLocation>
        <location evidence="1">Membrane</location>
        <topology evidence="1">Lipid-anchor</topology>
        <topology evidence="1">GPI-anchor</topology>
    </subcellularLocation>
</comment>
<evidence type="ECO:0000256" key="8">
    <source>
        <dbReference type="ARBA" id="ARBA00023288"/>
    </source>
</evidence>